<dbReference type="PANTHER" id="PTHR10357:SF179">
    <property type="entry name" value="NEUTRAL AND BASIC AMINO ACID TRANSPORT PROTEIN RBAT"/>
    <property type="match status" value="1"/>
</dbReference>
<dbReference type="Pfam" id="PF00128">
    <property type="entry name" value="Alpha-amylase"/>
    <property type="match status" value="1"/>
</dbReference>
<dbReference type="AlphaFoldDB" id="A0A0P6X9E2"/>
<evidence type="ECO:0000313" key="6">
    <source>
        <dbReference type="EMBL" id="KPL71796.1"/>
    </source>
</evidence>
<name>A0A0P6X9E2_9CHLR</name>
<keyword evidence="3" id="KW-0326">Glycosidase</keyword>
<dbReference type="RefSeq" id="WP_062420435.1">
    <property type="nucleotide sequence ID" value="NZ_BBYA01000002.1"/>
</dbReference>
<dbReference type="CDD" id="cd11331">
    <property type="entry name" value="AmyAc_OligoGlu_like"/>
    <property type="match status" value="1"/>
</dbReference>
<keyword evidence="7" id="KW-1185">Reference proteome</keyword>
<dbReference type="Gene3D" id="2.60.40.1180">
    <property type="entry name" value="Golgi alpha-mannosidase II"/>
    <property type="match status" value="1"/>
</dbReference>
<feature type="compositionally biased region" description="Polar residues" evidence="4">
    <location>
        <begin position="399"/>
        <end position="411"/>
    </location>
</feature>
<dbReference type="OrthoDB" id="9805159at2"/>
<dbReference type="SUPFAM" id="SSF51011">
    <property type="entry name" value="Glycosyl hydrolase domain"/>
    <property type="match status" value="1"/>
</dbReference>
<feature type="region of interest" description="Disordered" evidence="4">
    <location>
        <begin position="383"/>
        <end position="411"/>
    </location>
</feature>
<dbReference type="EMBL" id="LGCK01000010">
    <property type="protein sequence ID" value="KPL71796.1"/>
    <property type="molecule type" value="Genomic_DNA"/>
</dbReference>
<evidence type="ECO:0000313" key="7">
    <source>
        <dbReference type="Proteomes" id="UP000050430"/>
    </source>
</evidence>
<dbReference type="STRING" id="229920.ADM99_10205"/>
<gene>
    <name evidence="6" type="ORF">ADM99_10205</name>
</gene>
<dbReference type="PATRIC" id="fig|229920.5.peg.1951"/>
<sequence>MEKDASLWWKTGVIYQIYPRSFQDSNADGIGDLQGVINRMDYLAKTLGVDAIWLSPFYPSPQADFGYDVSDYCDVDPIFGNLAVFDRLVREAHERGMKVIIDIVPNHTSDRHPWFLESRSSRDNPKRDWYIWRDARPDGTPPNNWLAVFGGSSWEWDETTGQYYMHSFLKEQPDLNWRNPLVRQAMFDIYRFWLDRGVDGFRIDVAHYILKDPEFRDNPINRDPSKGELKKTGDYDKLLHIYDKGHPDVHAVYQELREILDSYSPPRYSVGEIHIADWKTWATYYGQNNDELHMPFNFALLVAPWKATVLRKIVENVEKVTPSWGWPNYVLGNHDEPRIAGRYGPLIARQAAMLLLTLRGTPTLYNGDEFGQTNVTIPLEEQKDPWGKRVPGTGRDQNRTPNQWTAGPNAGFTSEGVTPWLPLADDYKTINMETELKDPTSMLNLYRRLLAFRKQSKALHSGRYESIDPVPENCFAYLREAGDEKIITVFNLGDTTMRLNLRRFGRLEIIVSTGMDRSGLAESDHIDLSPWEGLVLRVLADKKS</sequence>
<comment type="caution">
    <text evidence="6">The sequence shown here is derived from an EMBL/GenBank/DDBJ whole genome shotgun (WGS) entry which is preliminary data.</text>
</comment>
<proteinExistence type="inferred from homology"/>
<dbReference type="InterPro" id="IPR045857">
    <property type="entry name" value="O16G_dom_2"/>
</dbReference>
<evidence type="ECO:0000256" key="3">
    <source>
        <dbReference type="ARBA" id="ARBA00023295"/>
    </source>
</evidence>
<dbReference type="SMART" id="SM00642">
    <property type="entry name" value="Aamy"/>
    <property type="match status" value="1"/>
</dbReference>
<evidence type="ECO:0000256" key="2">
    <source>
        <dbReference type="ARBA" id="ARBA00022801"/>
    </source>
</evidence>
<protein>
    <submittedName>
        <fullName evidence="6">Alpha-amylase</fullName>
    </submittedName>
</protein>
<dbReference type="InterPro" id="IPR017853">
    <property type="entry name" value="GH"/>
</dbReference>
<dbReference type="Gene3D" id="3.20.20.80">
    <property type="entry name" value="Glycosidases"/>
    <property type="match status" value="2"/>
</dbReference>
<dbReference type="FunFam" id="3.90.400.10:FF:000002">
    <property type="entry name" value="Sucrose isomerase"/>
    <property type="match status" value="1"/>
</dbReference>
<dbReference type="GO" id="GO:0004556">
    <property type="term" value="F:alpha-amylase activity"/>
    <property type="evidence" value="ECO:0007669"/>
    <property type="project" value="TreeGrafter"/>
</dbReference>
<dbReference type="InterPro" id="IPR006047">
    <property type="entry name" value="GH13_cat_dom"/>
</dbReference>
<feature type="domain" description="Glycosyl hydrolase family 13 catalytic" evidence="5">
    <location>
        <begin position="16"/>
        <end position="453"/>
    </location>
</feature>
<dbReference type="PANTHER" id="PTHR10357">
    <property type="entry name" value="ALPHA-AMYLASE FAMILY MEMBER"/>
    <property type="match status" value="1"/>
</dbReference>
<keyword evidence="2" id="KW-0378">Hydrolase</keyword>
<reference evidence="6 7" key="1">
    <citation type="submission" date="2015-07" db="EMBL/GenBank/DDBJ databases">
        <title>Genome sequence of Leptolinea tardivitalis DSM 16556.</title>
        <authorList>
            <person name="Hemp J."/>
            <person name="Ward L.M."/>
            <person name="Pace L.A."/>
            <person name="Fischer W.W."/>
        </authorList>
    </citation>
    <scope>NUCLEOTIDE SEQUENCE [LARGE SCALE GENOMIC DNA]</scope>
    <source>
        <strain evidence="6 7">YMTK-2</strain>
    </source>
</reference>
<dbReference type="Gene3D" id="3.90.400.10">
    <property type="entry name" value="Oligo-1,6-glucosidase, Domain 2"/>
    <property type="match status" value="1"/>
</dbReference>
<evidence type="ECO:0000256" key="4">
    <source>
        <dbReference type="SAM" id="MobiDB-lite"/>
    </source>
</evidence>
<evidence type="ECO:0000256" key="1">
    <source>
        <dbReference type="ARBA" id="ARBA00008061"/>
    </source>
</evidence>
<dbReference type="Proteomes" id="UP000050430">
    <property type="component" value="Unassembled WGS sequence"/>
</dbReference>
<organism evidence="6 7">
    <name type="scientific">Leptolinea tardivitalis</name>
    <dbReference type="NCBI Taxonomy" id="229920"/>
    <lineage>
        <taxon>Bacteria</taxon>
        <taxon>Bacillati</taxon>
        <taxon>Chloroflexota</taxon>
        <taxon>Anaerolineae</taxon>
        <taxon>Anaerolineales</taxon>
        <taxon>Anaerolineaceae</taxon>
        <taxon>Leptolinea</taxon>
    </lineage>
</organism>
<accession>A0A0P6X9E2</accession>
<evidence type="ECO:0000259" key="5">
    <source>
        <dbReference type="SMART" id="SM00642"/>
    </source>
</evidence>
<comment type="similarity">
    <text evidence="1">Belongs to the glycosyl hydrolase 13 family.</text>
</comment>
<dbReference type="SUPFAM" id="SSF51445">
    <property type="entry name" value="(Trans)glycosidases"/>
    <property type="match status" value="1"/>
</dbReference>
<dbReference type="GO" id="GO:0009313">
    <property type="term" value="P:oligosaccharide catabolic process"/>
    <property type="evidence" value="ECO:0007669"/>
    <property type="project" value="TreeGrafter"/>
</dbReference>
<dbReference type="InterPro" id="IPR013780">
    <property type="entry name" value="Glyco_hydro_b"/>
</dbReference>